<sequence length="347" mass="39931">MKQPYKILLLLILITTGVVSAQEVVVYKKDFEVNKEGNVTVNLFTDDVLIENSIDDKVHVNYSVSFTKYSKRQIQNYVETIKVTTEKEDGNLIITSRGENFKYRFFEFVTMTNRALNLRSKDTINRRKTKDSIVNEIHAGYKPYLRSIKTKPNKAKYKYEKSKGAKPKFLIKVPEGVILKVNGSGSQINFSKIENQTELKIKRGGVILDRITNSKSRFHIKDGYFYAEEIEGAQFYFNDVYKALIGSIKNATIENDFSKVEIAELKENVKINDYNGVFWFYNLNNNASFNLDSDYSKLNIYGKNENNNLINAFKSKVKDDSNPAANFTLEDPNINLKVANGLIYYHN</sequence>
<proteinExistence type="predicted"/>
<comment type="caution">
    <text evidence="2">The sequence shown here is derived from an EMBL/GenBank/DDBJ whole genome shotgun (WGS) entry which is preliminary data.</text>
</comment>
<evidence type="ECO:0008006" key="4">
    <source>
        <dbReference type="Google" id="ProtNLM"/>
    </source>
</evidence>
<dbReference type="RefSeq" id="WP_034645059.1">
    <property type="nucleotide sequence ID" value="NZ_ARZX01000009.1"/>
</dbReference>
<accession>A0ABP3B7T6</accession>
<dbReference type="EMBL" id="ARZX01000009">
    <property type="protein sequence ID" value="EWH13588.1"/>
    <property type="molecule type" value="Genomic_DNA"/>
</dbReference>
<keyword evidence="3" id="KW-1185">Reference proteome</keyword>
<feature type="signal peptide" evidence="1">
    <location>
        <begin position="1"/>
        <end position="21"/>
    </location>
</feature>
<gene>
    <name evidence="2" type="ORF">KLA_08495</name>
</gene>
<organism evidence="2 3">
    <name type="scientific">Cellulophaga geojensis KL-A</name>
    <dbReference type="NCBI Taxonomy" id="1328323"/>
    <lineage>
        <taxon>Bacteria</taxon>
        <taxon>Pseudomonadati</taxon>
        <taxon>Bacteroidota</taxon>
        <taxon>Flavobacteriia</taxon>
        <taxon>Flavobacteriales</taxon>
        <taxon>Flavobacteriaceae</taxon>
        <taxon>Cellulophaga</taxon>
    </lineage>
</organism>
<feature type="chain" id="PRO_5045593583" description="Adhesin domain-containing protein" evidence="1">
    <location>
        <begin position="22"/>
        <end position="347"/>
    </location>
</feature>
<name>A0ABP3B7T6_9FLAO</name>
<protein>
    <recommendedName>
        <fullName evidence="4">Adhesin domain-containing protein</fullName>
    </recommendedName>
</protein>
<dbReference type="Proteomes" id="UP000019275">
    <property type="component" value="Unassembled WGS sequence"/>
</dbReference>
<reference evidence="2 3" key="1">
    <citation type="journal article" date="2014" name="Genome Announc.">
        <title>Draft Genome Sequence of the Carrageenan-Degrading Bacterium Cellulophaga sp. Strain KL-A, Isolated from Decaying Marine Algae.</title>
        <authorList>
            <person name="Shan D."/>
            <person name="Ying J."/>
            <person name="Li X."/>
            <person name="Gao Z."/>
            <person name="Wei G."/>
            <person name="Shao Z."/>
        </authorList>
    </citation>
    <scope>NUCLEOTIDE SEQUENCE [LARGE SCALE GENOMIC DNA]</scope>
    <source>
        <strain evidence="2 3">KL-A</strain>
    </source>
</reference>
<evidence type="ECO:0000256" key="1">
    <source>
        <dbReference type="SAM" id="SignalP"/>
    </source>
</evidence>
<keyword evidence="1" id="KW-0732">Signal</keyword>
<evidence type="ECO:0000313" key="3">
    <source>
        <dbReference type="Proteomes" id="UP000019275"/>
    </source>
</evidence>
<evidence type="ECO:0000313" key="2">
    <source>
        <dbReference type="EMBL" id="EWH13588.1"/>
    </source>
</evidence>